<feature type="compositionally biased region" description="Gly residues" evidence="1">
    <location>
        <begin position="263"/>
        <end position="277"/>
    </location>
</feature>
<feature type="region of interest" description="Disordered" evidence="1">
    <location>
        <begin position="645"/>
        <end position="693"/>
    </location>
</feature>
<proteinExistence type="predicted"/>
<feature type="compositionally biased region" description="Basic and acidic residues" evidence="1">
    <location>
        <begin position="454"/>
        <end position="474"/>
    </location>
</feature>
<dbReference type="Gene3D" id="3.30.1330.30">
    <property type="match status" value="1"/>
</dbReference>
<evidence type="ECO:0000313" key="3">
    <source>
        <dbReference type="EMBL" id="CEL70738.1"/>
    </source>
</evidence>
<feature type="compositionally biased region" description="Basic and acidic residues" evidence="1">
    <location>
        <begin position="575"/>
        <end position="610"/>
    </location>
</feature>
<sequence length="880" mass="95232">MNSEPETPKKLSNGAPGKPSRKGGRSTGRLRDRRRPEAHRAKQPMTKAQTEETASARTAGREGDSVAAKEDRRTELESSKVTESKEVEREAEGGREREGGARINSQTSSRATRQGKQREEGTKRGARSRQTNGGSTVSLGLYFAAAGLTPEKPSGKKSRNPRRRGLHDNPSISVSRAPRSLSPSAFPTLRPVDEADASREDSAVCLHAPSGTETERRVRGGDVDRHEGNASEQPADAARDNGAAGRGAEEAAGETGGASSRGKGTGAGGREAGGVGAREGRHRLARKRAWNADAPRGGGGPRPAQTRLGSGFSGNQSGGSQELEKGWNGNSRTRAQGRRPSRGCPECPYTQETREEAFRRDLRLIRHQFYSAARREQAKACSVSHASEAEGASTFREEKEQGTRLAPALDPRRLKYRGRRIQGAERRSEVKAKMLVERQLRQELFGDPGSRTPVVDRDAALRRETENDDGKVEGGEAEGEAGTEGNELRERERTNEAARRGVPGAAEAAMQAKPRGEEAETEDGDEGERLQGNAAGSEGRRGSRASKSDAEKDCEAGAERQPERGETASPPEATARTERDSGGKREDGENRGPRGRNEDAERLREQLRLSEDVRRYELCKQLTSLKKRASARLLSSVSPACWPLPASSSPPSPDGYHSPALGSAFGTREECDNRKAPAAAQGPETRSHPPAAGPRFVAHYVDMVTGEDDWESALSEFLVSLHRLQVRLLTKAPQKQATQRRFVLGLKAALVALRAKKGTARDEDPDEDPAERKKPKLIILAANCEPTVSAGGLSELIETVLATARAHGVPVVFCASRNRIKKAVGSTMRQSCVTVKNEAGLEKQLKDLLRLAEAKREKWRELHGNGAQAAREQDGGDRRL</sequence>
<feature type="compositionally biased region" description="Basic and acidic residues" evidence="1">
    <location>
        <begin position="486"/>
        <end position="499"/>
    </location>
</feature>
<feature type="compositionally biased region" description="Basic and acidic residues" evidence="1">
    <location>
        <begin position="538"/>
        <end position="566"/>
    </location>
</feature>
<feature type="region of interest" description="Disordered" evidence="1">
    <location>
        <begin position="441"/>
        <end position="610"/>
    </location>
</feature>
<feature type="compositionally biased region" description="Basic and acidic residues" evidence="1">
    <location>
        <begin position="871"/>
        <end position="880"/>
    </location>
</feature>
<dbReference type="SUPFAM" id="SSF55315">
    <property type="entry name" value="L30e-like"/>
    <property type="match status" value="1"/>
</dbReference>
<dbReference type="Pfam" id="PF01248">
    <property type="entry name" value="Ribosomal_L7Ae"/>
    <property type="match status" value="1"/>
</dbReference>
<feature type="compositionally biased region" description="Basic residues" evidence="1">
    <location>
        <begin position="280"/>
        <end position="289"/>
    </location>
</feature>
<feature type="compositionally biased region" description="Basic and acidic residues" evidence="1">
    <location>
        <begin position="191"/>
        <end position="202"/>
    </location>
</feature>
<evidence type="ECO:0000256" key="1">
    <source>
        <dbReference type="SAM" id="MobiDB-lite"/>
    </source>
</evidence>
<feature type="compositionally biased region" description="Basic and acidic residues" evidence="1">
    <location>
        <begin position="213"/>
        <end position="229"/>
    </location>
</feature>
<organism evidence="3">
    <name type="scientific">Neospora caninum (strain Liverpool)</name>
    <dbReference type="NCBI Taxonomy" id="572307"/>
    <lineage>
        <taxon>Eukaryota</taxon>
        <taxon>Sar</taxon>
        <taxon>Alveolata</taxon>
        <taxon>Apicomplexa</taxon>
        <taxon>Conoidasida</taxon>
        <taxon>Coccidia</taxon>
        <taxon>Eucoccidiorida</taxon>
        <taxon>Eimeriorina</taxon>
        <taxon>Sarcocystidae</taxon>
        <taxon>Neospora</taxon>
    </lineage>
</organism>
<evidence type="ECO:0000259" key="2">
    <source>
        <dbReference type="Pfam" id="PF01248"/>
    </source>
</evidence>
<reference evidence="3" key="1">
    <citation type="journal article" date="2015" name="PLoS ONE">
        <title>Comprehensive Evaluation of Toxoplasma gondii VEG and Neospora caninum LIV Genomes with Tachyzoite Stage Transcriptome and Proteome Defines Novel Transcript Features.</title>
        <authorList>
            <person name="Ramaprasad A."/>
            <person name="Mourier T."/>
            <person name="Naeem R."/>
            <person name="Malas T.B."/>
            <person name="Moussa E."/>
            <person name="Panigrahi A."/>
            <person name="Vermont S.J."/>
            <person name="Otto T.D."/>
            <person name="Wastling J."/>
            <person name="Pain A."/>
        </authorList>
    </citation>
    <scope>NUCLEOTIDE SEQUENCE</scope>
    <source>
        <strain evidence="3">Liverpool</strain>
    </source>
</reference>
<dbReference type="EMBL" id="LN714487">
    <property type="protein sequence ID" value="CEL70738.1"/>
    <property type="molecule type" value="Genomic_DNA"/>
</dbReference>
<gene>
    <name evidence="3" type="ORF">BN1204_064180</name>
</gene>
<accession>A0A0F7UL93</accession>
<feature type="compositionally biased region" description="Polar residues" evidence="1">
    <location>
        <begin position="103"/>
        <end position="114"/>
    </location>
</feature>
<feature type="compositionally biased region" description="Polar residues" evidence="1">
    <location>
        <begin position="128"/>
        <end position="138"/>
    </location>
</feature>
<dbReference type="InterPro" id="IPR029064">
    <property type="entry name" value="Ribosomal_eL30-like_sf"/>
</dbReference>
<feature type="region of interest" description="Disordered" evidence="1">
    <location>
        <begin position="860"/>
        <end position="880"/>
    </location>
</feature>
<name>A0A0F7UL93_NEOCL</name>
<feature type="compositionally biased region" description="Low complexity" evidence="1">
    <location>
        <begin position="309"/>
        <end position="321"/>
    </location>
</feature>
<dbReference type="AlphaFoldDB" id="A0A0F7UL93"/>
<feature type="compositionally biased region" description="Polar residues" evidence="1">
    <location>
        <begin position="46"/>
        <end position="56"/>
    </location>
</feature>
<dbReference type="InterPro" id="IPR004038">
    <property type="entry name" value="Ribosomal_eL8/eL30/eS12/Gad45"/>
</dbReference>
<feature type="compositionally biased region" description="Basic residues" evidence="1">
    <location>
        <begin position="155"/>
        <end position="165"/>
    </location>
</feature>
<feature type="region of interest" description="Disordered" evidence="1">
    <location>
        <begin position="384"/>
        <end position="411"/>
    </location>
</feature>
<protein>
    <recommendedName>
        <fullName evidence="2">Ribosomal protein eL8/eL30/eS12/Gadd45 domain-containing protein</fullName>
    </recommendedName>
</protein>
<feature type="compositionally biased region" description="Basic and acidic residues" evidence="1">
    <location>
        <begin position="59"/>
        <end position="100"/>
    </location>
</feature>
<feature type="domain" description="Ribosomal protein eL8/eL30/eS12/Gadd45" evidence="2">
    <location>
        <begin position="771"/>
        <end position="840"/>
    </location>
</feature>
<feature type="region of interest" description="Disordered" evidence="1">
    <location>
        <begin position="1"/>
        <end position="348"/>
    </location>
</feature>